<dbReference type="Proteomes" id="UP001234297">
    <property type="component" value="Chromosome 4"/>
</dbReference>
<comment type="caution">
    <text evidence="1">The sequence shown here is derived from an EMBL/GenBank/DDBJ whole genome shotgun (WGS) entry which is preliminary data.</text>
</comment>
<gene>
    <name evidence="1" type="ORF">MRB53_013434</name>
</gene>
<accession>A0ACC2K8K7</accession>
<organism evidence="1 2">
    <name type="scientific">Persea americana</name>
    <name type="common">Avocado</name>
    <dbReference type="NCBI Taxonomy" id="3435"/>
    <lineage>
        <taxon>Eukaryota</taxon>
        <taxon>Viridiplantae</taxon>
        <taxon>Streptophyta</taxon>
        <taxon>Embryophyta</taxon>
        <taxon>Tracheophyta</taxon>
        <taxon>Spermatophyta</taxon>
        <taxon>Magnoliopsida</taxon>
        <taxon>Magnoliidae</taxon>
        <taxon>Laurales</taxon>
        <taxon>Lauraceae</taxon>
        <taxon>Persea</taxon>
    </lineage>
</organism>
<protein>
    <submittedName>
        <fullName evidence="1">Uncharacterized protein</fullName>
    </submittedName>
</protein>
<proteinExistence type="predicted"/>
<dbReference type="EMBL" id="CM056812">
    <property type="protein sequence ID" value="KAJ8617248.1"/>
    <property type="molecule type" value="Genomic_DNA"/>
</dbReference>
<sequence length="187" mass="21047">MQASNSFKRGFLKKLLMGFQVGDFSSRNMTLLERKRAIKLSADIALASAREGRIWSRAIISNVLKEEKNSTLVRGILGKGFDSLTTKTCLGSFMYKRVRSKKIVRSSKVHRIIRKSSSPQRMVASAIAKRMEKKRIQKLKSIVPGGNSLDGLSLLDETVDYIIYLKAQVDVMRRLTNSVQCLNHNAV</sequence>
<reference evidence="1 2" key="1">
    <citation type="journal article" date="2022" name="Hortic Res">
        <title>A haplotype resolved chromosomal level avocado genome allows analysis of novel avocado genes.</title>
        <authorList>
            <person name="Nath O."/>
            <person name="Fletcher S.J."/>
            <person name="Hayward A."/>
            <person name="Shaw L.M."/>
            <person name="Masouleh A.K."/>
            <person name="Furtado A."/>
            <person name="Henry R.J."/>
            <person name="Mitter N."/>
        </authorList>
    </citation>
    <scope>NUCLEOTIDE SEQUENCE [LARGE SCALE GENOMIC DNA]</scope>
    <source>
        <strain evidence="2">cv. Hass</strain>
    </source>
</reference>
<keyword evidence="2" id="KW-1185">Reference proteome</keyword>
<evidence type="ECO:0000313" key="1">
    <source>
        <dbReference type="EMBL" id="KAJ8617248.1"/>
    </source>
</evidence>
<name>A0ACC2K8K7_PERAE</name>
<evidence type="ECO:0000313" key="2">
    <source>
        <dbReference type="Proteomes" id="UP001234297"/>
    </source>
</evidence>